<protein>
    <submittedName>
        <fullName evidence="1">Uncharacterized protein</fullName>
    </submittedName>
</protein>
<dbReference type="AlphaFoldDB" id="A0A6G1FED8"/>
<dbReference type="EMBL" id="SPHZ02000001">
    <property type="protein sequence ID" value="KAF0935267.1"/>
    <property type="molecule type" value="Genomic_DNA"/>
</dbReference>
<keyword evidence="2" id="KW-1185">Reference proteome</keyword>
<organism evidence="1 2">
    <name type="scientific">Oryza meyeriana var. granulata</name>
    <dbReference type="NCBI Taxonomy" id="110450"/>
    <lineage>
        <taxon>Eukaryota</taxon>
        <taxon>Viridiplantae</taxon>
        <taxon>Streptophyta</taxon>
        <taxon>Embryophyta</taxon>
        <taxon>Tracheophyta</taxon>
        <taxon>Spermatophyta</taxon>
        <taxon>Magnoliopsida</taxon>
        <taxon>Liliopsida</taxon>
        <taxon>Poales</taxon>
        <taxon>Poaceae</taxon>
        <taxon>BOP clade</taxon>
        <taxon>Oryzoideae</taxon>
        <taxon>Oryzeae</taxon>
        <taxon>Oryzinae</taxon>
        <taxon>Oryza</taxon>
        <taxon>Oryza meyeriana</taxon>
    </lineage>
</organism>
<gene>
    <name evidence="1" type="ORF">E2562_031720</name>
</gene>
<sequence length="71" mass="7673">MASRSTLGYKDLTMANDWLDPGVTVPFEVSFKPLRHCFQSANSWVLGLELDSASSGNKVLTIGLEAVAMTP</sequence>
<dbReference type="Proteomes" id="UP000479710">
    <property type="component" value="Unassembled WGS sequence"/>
</dbReference>
<evidence type="ECO:0000313" key="1">
    <source>
        <dbReference type="EMBL" id="KAF0935267.1"/>
    </source>
</evidence>
<accession>A0A6G1FED8</accession>
<evidence type="ECO:0000313" key="2">
    <source>
        <dbReference type="Proteomes" id="UP000479710"/>
    </source>
</evidence>
<name>A0A6G1FED8_9ORYZ</name>
<comment type="caution">
    <text evidence="1">The sequence shown here is derived from an EMBL/GenBank/DDBJ whole genome shotgun (WGS) entry which is preliminary data.</text>
</comment>
<proteinExistence type="predicted"/>
<reference evidence="1 2" key="1">
    <citation type="submission" date="2019-11" db="EMBL/GenBank/DDBJ databases">
        <title>Whole genome sequence of Oryza granulata.</title>
        <authorList>
            <person name="Li W."/>
        </authorList>
    </citation>
    <scope>NUCLEOTIDE SEQUENCE [LARGE SCALE GENOMIC DNA]</scope>
    <source>
        <strain evidence="2">cv. Menghai</strain>
        <tissue evidence="1">Leaf</tissue>
    </source>
</reference>